<dbReference type="Gene3D" id="1.10.10.10">
    <property type="entry name" value="Winged helix-like DNA-binding domain superfamily/Winged helix DNA-binding domain"/>
    <property type="match status" value="4"/>
</dbReference>
<evidence type="ECO:0000259" key="7">
    <source>
        <dbReference type="Pfam" id="PF21981"/>
    </source>
</evidence>
<name>A0A0D8ICW6_9CLOT</name>
<evidence type="ECO:0000313" key="10">
    <source>
        <dbReference type="Proteomes" id="UP000035704"/>
    </source>
</evidence>
<dbReference type="KEGG" id="cace:CACET_c18650"/>
<evidence type="ECO:0000313" key="9">
    <source>
        <dbReference type="EMBL" id="AKL95313.1"/>
    </source>
</evidence>
<evidence type="ECO:0000256" key="3">
    <source>
        <dbReference type="ARBA" id="ARBA00018111"/>
    </source>
</evidence>
<sequence>MHNNEYKQAFRSSLNYLSYKLRSKSELVSYLSSKGYPSTCIVMVIDKLESLNYLDDKKFAEIFVKNMIEKQKKGRGFVKKELIEKGISDPFITDALALFPLKKEIEIAQKITEKFFLQKKNLPFNQIKMKLYPYLTQKGFTKEAISQSLFYLEEEKFQSIVIAQQDLYQADATDLAKKYYEKYIKKEPNPFKLKQKIYAQLMRRGYNFDLIQCVVEELF</sequence>
<dbReference type="InterPro" id="IPR053924">
    <property type="entry name" value="RecX_HTH_2nd"/>
</dbReference>
<evidence type="ECO:0000259" key="6">
    <source>
        <dbReference type="Pfam" id="PF02631"/>
    </source>
</evidence>
<dbReference type="GO" id="GO:0005737">
    <property type="term" value="C:cytoplasm"/>
    <property type="evidence" value="ECO:0007669"/>
    <property type="project" value="UniProtKB-SubCell"/>
</dbReference>
<protein>
    <recommendedName>
        <fullName evidence="3 5">Regulatory protein RecX</fullName>
    </recommendedName>
</protein>
<gene>
    <name evidence="5 9" type="primary">recX</name>
    <name evidence="9" type="ORF">CACET_c18650</name>
</gene>
<comment type="subcellular location">
    <subcellularLocation>
        <location evidence="1 5">Cytoplasm</location>
    </subcellularLocation>
</comment>
<feature type="domain" description="RecX third three-helical" evidence="7">
    <location>
        <begin position="170"/>
        <end position="215"/>
    </location>
</feature>
<evidence type="ECO:0000259" key="8">
    <source>
        <dbReference type="Pfam" id="PF21982"/>
    </source>
</evidence>
<reference evidence="9 10" key="1">
    <citation type="submission" date="2014-10" db="EMBL/GenBank/DDBJ databases">
        <title>Genome sequence of Clostridium aceticum DSM 1496.</title>
        <authorList>
            <person name="Poehlein A."/>
            <person name="Schiel-Bengelsdorf B."/>
            <person name="Gottschalk G."/>
            <person name="Duerre P."/>
            <person name="Daniel R."/>
        </authorList>
    </citation>
    <scope>NUCLEOTIDE SEQUENCE [LARGE SCALE GENOMIC DNA]</scope>
    <source>
        <strain evidence="9 10">DSM 1496</strain>
    </source>
</reference>
<dbReference type="PANTHER" id="PTHR33602:SF1">
    <property type="entry name" value="REGULATORY PROTEIN RECX FAMILY PROTEIN"/>
    <property type="match status" value="1"/>
</dbReference>
<dbReference type="Pfam" id="PF02631">
    <property type="entry name" value="RecX_HTH2"/>
    <property type="match status" value="1"/>
</dbReference>
<keyword evidence="10" id="KW-1185">Reference proteome</keyword>
<comment type="function">
    <text evidence="5">Modulates RecA activity.</text>
</comment>
<dbReference type="HAMAP" id="MF_01114">
    <property type="entry name" value="RecX"/>
    <property type="match status" value="1"/>
</dbReference>
<proteinExistence type="inferred from homology"/>
<feature type="domain" description="RecX first three-helical" evidence="8">
    <location>
        <begin position="9"/>
        <end position="48"/>
    </location>
</feature>
<feature type="domain" description="RecX second three-helical" evidence="6">
    <location>
        <begin position="55"/>
        <end position="96"/>
    </location>
</feature>
<dbReference type="GO" id="GO:0006282">
    <property type="term" value="P:regulation of DNA repair"/>
    <property type="evidence" value="ECO:0007669"/>
    <property type="project" value="UniProtKB-UniRule"/>
</dbReference>
<dbReference type="EMBL" id="CP009687">
    <property type="protein sequence ID" value="AKL95313.1"/>
    <property type="molecule type" value="Genomic_DNA"/>
</dbReference>
<dbReference type="Proteomes" id="UP000035704">
    <property type="component" value="Chromosome"/>
</dbReference>
<keyword evidence="4 5" id="KW-0963">Cytoplasm</keyword>
<evidence type="ECO:0000256" key="4">
    <source>
        <dbReference type="ARBA" id="ARBA00022490"/>
    </source>
</evidence>
<dbReference type="RefSeq" id="WP_044824006.1">
    <property type="nucleotide sequence ID" value="NZ_CP009687.1"/>
</dbReference>
<dbReference type="InterPro" id="IPR003783">
    <property type="entry name" value="Regulatory_RecX"/>
</dbReference>
<dbReference type="OrthoDB" id="9804967at2"/>
<dbReference type="STRING" id="84022.CACET_c18650"/>
<accession>A0A0D8ICW6</accession>
<evidence type="ECO:0000256" key="2">
    <source>
        <dbReference type="ARBA" id="ARBA00009695"/>
    </source>
</evidence>
<dbReference type="InterPro" id="IPR053926">
    <property type="entry name" value="RecX_HTH_1st"/>
</dbReference>
<dbReference type="InterPro" id="IPR036388">
    <property type="entry name" value="WH-like_DNA-bd_sf"/>
</dbReference>
<evidence type="ECO:0000256" key="1">
    <source>
        <dbReference type="ARBA" id="ARBA00004496"/>
    </source>
</evidence>
<organism evidence="9 10">
    <name type="scientific">Clostridium aceticum</name>
    <dbReference type="NCBI Taxonomy" id="84022"/>
    <lineage>
        <taxon>Bacteria</taxon>
        <taxon>Bacillati</taxon>
        <taxon>Bacillota</taxon>
        <taxon>Clostridia</taxon>
        <taxon>Eubacteriales</taxon>
        <taxon>Clostridiaceae</taxon>
        <taxon>Clostridium</taxon>
    </lineage>
</organism>
<dbReference type="Pfam" id="PF21981">
    <property type="entry name" value="RecX_HTH3"/>
    <property type="match status" value="1"/>
</dbReference>
<dbReference type="Pfam" id="PF21982">
    <property type="entry name" value="RecX_HTH1"/>
    <property type="match status" value="1"/>
</dbReference>
<evidence type="ECO:0000256" key="5">
    <source>
        <dbReference type="HAMAP-Rule" id="MF_01114"/>
    </source>
</evidence>
<dbReference type="AlphaFoldDB" id="A0A0D8ICW6"/>
<comment type="similarity">
    <text evidence="2 5">Belongs to the RecX family.</text>
</comment>
<dbReference type="PANTHER" id="PTHR33602">
    <property type="entry name" value="REGULATORY PROTEIN RECX FAMILY PROTEIN"/>
    <property type="match status" value="1"/>
</dbReference>
<dbReference type="InterPro" id="IPR053925">
    <property type="entry name" value="RecX_HTH_3rd"/>
</dbReference>
<dbReference type="PATRIC" id="fig|84022.5.peg.3323"/>